<dbReference type="AlphaFoldDB" id="A0A9X2T3D7"/>
<proteinExistence type="predicted"/>
<feature type="region of interest" description="Disordered" evidence="1">
    <location>
        <begin position="289"/>
        <end position="327"/>
    </location>
</feature>
<gene>
    <name evidence="3" type="ORF">NVS89_07155</name>
</gene>
<dbReference type="InterPro" id="IPR022642">
    <property type="entry name" value="CheR_C"/>
</dbReference>
<keyword evidence="4" id="KW-1185">Reference proteome</keyword>
<feature type="compositionally biased region" description="Low complexity" evidence="1">
    <location>
        <begin position="295"/>
        <end position="313"/>
    </location>
</feature>
<dbReference type="PROSITE" id="PS50123">
    <property type="entry name" value="CHER"/>
    <property type="match status" value="1"/>
</dbReference>
<dbReference type="SMART" id="SM00138">
    <property type="entry name" value="MeTrc"/>
    <property type="match status" value="1"/>
</dbReference>
<dbReference type="InterPro" id="IPR000780">
    <property type="entry name" value="CheR_MeTrfase"/>
</dbReference>
<evidence type="ECO:0000259" key="2">
    <source>
        <dbReference type="PROSITE" id="PS50123"/>
    </source>
</evidence>
<dbReference type="SUPFAM" id="SSF53335">
    <property type="entry name" value="S-adenosyl-L-methionine-dependent methyltransferases"/>
    <property type="match status" value="1"/>
</dbReference>
<accession>A0A9X2T3D7</accession>
<dbReference type="Gene3D" id="1.25.40.10">
    <property type="entry name" value="Tetratricopeptide repeat domain"/>
    <property type="match status" value="1"/>
</dbReference>
<dbReference type="PRINTS" id="PR00996">
    <property type="entry name" value="CHERMTFRASE"/>
</dbReference>
<reference evidence="3" key="1">
    <citation type="submission" date="2022-08" db="EMBL/GenBank/DDBJ databases">
        <authorList>
            <person name="Li F."/>
        </authorList>
    </citation>
    <scope>NUCLEOTIDE SEQUENCE</scope>
    <source>
        <strain evidence="3">MQZ15Z-1</strain>
    </source>
</reference>
<name>A0A9X2T3D7_9HYPH</name>
<dbReference type="Pfam" id="PF01739">
    <property type="entry name" value="CheR"/>
    <property type="match status" value="1"/>
</dbReference>
<dbReference type="InterPro" id="IPR011990">
    <property type="entry name" value="TPR-like_helical_dom_sf"/>
</dbReference>
<dbReference type="PANTHER" id="PTHR24422:SF10">
    <property type="entry name" value="CHEMOTAXIS PROTEIN METHYLTRANSFERASE 2"/>
    <property type="match status" value="1"/>
</dbReference>
<sequence>MTPERSVDPELLAEVRDLFVSRFGLLRASLGDDELAHRLVAGLGPQLGSRARLKELLARAAGQPLDGPELQLLIRAITIRESSLLRHLSWFELLARHVVDPLIAARRATGRRDVAIWSAGCSSGEEAYGLALLFAERLPDLADWDIRIIGTDLCASAVEEARRGRYRTWSLREVSPERRALHFRQQDDQFEAGAPLRALVTFGLGDLLDPESGPWTTLKPAFDIIVCRNVLMHLEPSARRRVTEHLAGRLAPQGVLVSAPSEASPELFHPLLRSDHEELLLFRRPPRAKSSAGLAPATRPAGAPMPRAAERPAAMPPPSQAATPSSAPLARDELVAHLDALIAAGRLAEARRLCALAMARAPLDSGLVHLMATLQEMEGDHHGAFQSLKRALYIDGADGSAQLRLAGLQHRLRRGQGRPAGNGPANEPRGSGRRGETRDRV</sequence>
<dbReference type="SUPFAM" id="SSF48452">
    <property type="entry name" value="TPR-like"/>
    <property type="match status" value="1"/>
</dbReference>
<feature type="region of interest" description="Disordered" evidence="1">
    <location>
        <begin position="412"/>
        <end position="441"/>
    </location>
</feature>
<dbReference type="Proteomes" id="UP001151088">
    <property type="component" value="Unassembled WGS sequence"/>
</dbReference>
<protein>
    <recommendedName>
        <fullName evidence="2">CheR-type methyltransferase domain-containing protein</fullName>
    </recommendedName>
</protein>
<evidence type="ECO:0000256" key="1">
    <source>
        <dbReference type="SAM" id="MobiDB-lite"/>
    </source>
</evidence>
<comment type="caution">
    <text evidence="3">The sequence shown here is derived from an EMBL/GenBank/DDBJ whole genome shotgun (WGS) entry which is preliminary data.</text>
</comment>
<dbReference type="CDD" id="cd02440">
    <property type="entry name" value="AdoMet_MTases"/>
    <property type="match status" value="1"/>
</dbReference>
<evidence type="ECO:0000313" key="4">
    <source>
        <dbReference type="Proteomes" id="UP001151088"/>
    </source>
</evidence>
<organism evidence="3 4">
    <name type="scientific">Ancylobacter mangrovi</name>
    <dbReference type="NCBI Taxonomy" id="2972472"/>
    <lineage>
        <taxon>Bacteria</taxon>
        <taxon>Pseudomonadati</taxon>
        <taxon>Pseudomonadota</taxon>
        <taxon>Alphaproteobacteria</taxon>
        <taxon>Hyphomicrobiales</taxon>
        <taxon>Xanthobacteraceae</taxon>
        <taxon>Ancylobacter</taxon>
    </lineage>
</organism>
<dbReference type="InterPro" id="IPR050903">
    <property type="entry name" value="Bact_Chemotaxis_MeTrfase"/>
</dbReference>
<dbReference type="EMBL" id="JANTHZ010000002">
    <property type="protein sequence ID" value="MCS0494871.1"/>
    <property type="molecule type" value="Genomic_DNA"/>
</dbReference>
<dbReference type="InterPro" id="IPR029063">
    <property type="entry name" value="SAM-dependent_MTases_sf"/>
</dbReference>
<dbReference type="Gene3D" id="3.40.50.150">
    <property type="entry name" value="Vaccinia Virus protein VP39"/>
    <property type="match status" value="1"/>
</dbReference>
<feature type="domain" description="CheR-type methyltransferase" evidence="2">
    <location>
        <begin position="1"/>
        <end position="263"/>
    </location>
</feature>
<dbReference type="PANTHER" id="PTHR24422">
    <property type="entry name" value="CHEMOTAXIS PROTEIN METHYLTRANSFERASE"/>
    <property type="match status" value="1"/>
</dbReference>
<dbReference type="RefSeq" id="WP_258731911.1">
    <property type="nucleotide sequence ID" value="NZ_JANTHZ010000002.1"/>
</dbReference>
<dbReference type="GO" id="GO:0008757">
    <property type="term" value="F:S-adenosylmethionine-dependent methyltransferase activity"/>
    <property type="evidence" value="ECO:0007669"/>
    <property type="project" value="InterPro"/>
</dbReference>
<evidence type="ECO:0000313" key="3">
    <source>
        <dbReference type="EMBL" id="MCS0494871.1"/>
    </source>
</evidence>